<dbReference type="GeneID" id="80889570"/>
<dbReference type="EMBL" id="JAJHUN010000010">
    <property type="protein sequence ID" value="KAJ4147915.1"/>
    <property type="molecule type" value="Genomic_DNA"/>
</dbReference>
<feature type="region of interest" description="Disordered" evidence="4">
    <location>
        <begin position="1"/>
        <end position="28"/>
    </location>
</feature>
<keyword evidence="6" id="KW-1185">Reference proteome</keyword>
<dbReference type="PANTHER" id="PTHR24171">
    <property type="entry name" value="ANKYRIN REPEAT DOMAIN-CONTAINING PROTEIN 39-RELATED"/>
    <property type="match status" value="1"/>
</dbReference>
<dbReference type="SMART" id="SM00248">
    <property type="entry name" value="ANK"/>
    <property type="match status" value="4"/>
</dbReference>
<accession>A0A9W8Q681</accession>
<name>A0A9W8Q681_AKAMU</name>
<evidence type="ECO:0000256" key="4">
    <source>
        <dbReference type="SAM" id="MobiDB-lite"/>
    </source>
</evidence>
<dbReference type="CDD" id="cd14688">
    <property type="entry name" value="bZIP_YAP"/>
    <property type="match status" value="1"/>
</dbReference>
<dbReference type="Proteomes" id="UP001144673">
    <property type="component" value="Chromosome 3"/>
</dbReference>
<feature type="repeat" description="ANK" evidence="3">
    <location>
        <begin position="166"/>
        <end position="198"/>
    </location>
</feature>
<dbReference type="SUPFAM" id="SSF57959">
    <property type="entry name" value="Leucine zipper domain"/>
    <property type="match status" value="1"/>
</dbReference>
<feature type="compositionally biased region" description="Basic and acidic residues" evidence="4">
    <location>
        <begin position="13"/>
        <end position="26"/>
    </location>
</feature>
<evidence type="ECO:0000256" key="3">
    <source>
        <dbReference type="PROSITE-ProRule" id="PRU00023"/>
    </source>
</evidence>
<protein>
    <recommendedName>
        <fullName evidence="7">BZIP domain-containing protein</fullName>
    </recommendedName>
</protein>
<dbReference type="RefSeq" id="XP_056050856.1">
    <property type="nucleotide sequence ID" value="XM_056193861.1"/>
</dbReference>
<dbReference type="Pfam" id="PF13637">
    <property type="entry name" value="Ank_4"/>
    <property type="match status" value="1"/>
</dbReference>
<comment type="caution">
    <text evidence="5">The sequence shown here is derived from an EMBL/GenBank/DDBJ whole genome shotgun (WGS) entry which is preliminary data.</text>
</comment>
<dbReference type="InterPro" id="IPR002110">
    <property type="entry name" value="Ankyrin_rpt"/>
</dbReference>
<dbReference type="AlphaFoldDB" id="A0A9W8Q681"/>
<organism evidence="5 6">
    <name type="scientific">Akanthomyces muscarius</name>
    <name type="common">Entomopathogenic fungus</name>
    <name type="synonym">Lecanicillium muscarium</name>
    <dbReference type="NCBI Taxonomy" id="2231603"/>
    <lineage>
        <taxon>Eukaryota</taxon>
        <taxon>Fungi</taxon>
        <taxon>Dikarya</taxon>
        <taxon>Ascomycota</taxon>
        <taxon>Pezizomycotina</taxon>
        <taxon>Sordariomycetes</taxon>
        <taxon>Hypocreomycetidae</taxon>
        <taxon>Hypocreales</taxon>
        <taxon>Cordycipitaceae</taxon>
        <taxon>Akanthomyces</taxon>
    </lineage>
</organism>
<dbReference type="KEGG" id="amus:LMH87_002411"/>
<evidence type="ECO:0000313" key="6">
    <source>
        <dbReference type="Proteomes" id="UP001144673"/>
    </source>
</evidence>
<dbReference type="PROSITE" id="PS50297">
    <property type="entry name" value="ANK_REP_REGION"/>
    <property type="match status" value="3"/>
</dbReference>
<dbReference type="InterPro" id="IPR036770">
    <property type="entry name" value="Ankyrin_rpt-contain_sf"/>
</dbReference>
<keyword evidence="1" id="KW-0677">Repeat</keyword>
<evidence type="ECO:0000313" key="5">
    <source>
        <dbReference type="EMBL" id="KAJ4147915.1"/>
    </source>
</evidence>
<dbReference type="SUPFAM" id="SSF48403">
    <property type="entry name" value="Ankyrin repeat"/>
    <property type="match status" value="1"/>
</dbReference>
<sequence length="262" mass="28354">MTSVLAAANRDTTACRDNDRKAERKKTQNRIAQRNYRINQKKKMRALEAAVSRTTMSWNLEETAAQPLLAGLGSSPLPLTTLPLAALAAAIEEKDSGPILAPPDSLLDVYTWTNDTDSSIQHELEGAAHQPSLTQTPLHVALRAQNEPIVRLLMEKGADLTKTDDDGLTALHIAAQCCKAPLLQLIICNLTDMNTQDANGQTALFYAVKAGSEDKVRLLASSHIDMNLKDVWGRTALHHVAESGSKSMAELLLECGAHVDGS</sequence>
<evidence type="ECO:0000256" key="1">
    <source>
        <dbReference type="ARBA" id="ARBA00022737"/>
    </source>
</evidence>
<proteinExistence type="predicted"/>
<gene>
    <name evidence="5" type="ORF">LMH87_002411</name>
</gene>
<keyword evidence="2 3" id="KW-0040">ANK repeat</keyword>
<evidence type="ECO:0008006" key="7">
    <source>
        <dbReference type="Google" id="ProtNLM"/>
    </source>
</evidence>
<evidence type="ECO:0000256" key="2">
    <source>
        <dbReference type="ARBA" id="ARBA00023043"/>
    </source>
</evidence>
<dbReference type="Pfam" id="PF12796">
    <property type="entry name" value="Ank_2"/>
    <property type="match status" value="1"/>
</dbReference>
<reference evidence="5" key="1">
    <citation type="journal article" date="2023" name="Access Microbiol">
        <title>De-novo genome assembly for Akanthomyces muscarius, a biocontrol agent of insect agricultural pests.</title>
        <authorList>
            <person name="Erdos Z."/>
            <person name="Studholme D.J."/>
            <person name="Raymond B."/>
            <person name="Sharma M."/>
        </authorList>
    </citation>
    <scope>NUCLEOTIDE SEQUENCE</scope>
    <source>
        <strain evidence="5">Ve6</strain>
    </source>
</reference>
<feature type="repeat" description="ANK" evidence="3">
    <location>
        <begin position="133"/>
        <end position="165"/>
    </location>
</feature>
<dbReference type="PROSITE" id="PS50088">
    <property type="entry name" value="ANK_REPEAT"/>
    <property type="match status" value="4"/>
</dbReference>
<feature type="repeat" description="ANK" evidence="3">
    <location>
        <begin position="232"/>
        <end position="262"/>
    </location>
</feature>
<dbReference type="InterPro" id="IPR046347">
    <property type="entry name" value="bZIP_sf"/>
</dbReference>
<dbReference type="Gene3D" id="1.25.40.20">
    <property type="entry name" value="Ankyrin repeat-containing domain"/>
    <property type="match status" value="1"/>
</dbReference>
<dbReference type="GO" id="GO:0003700">
    <property type="term" value="F:DNA-binding transcription factor activity"/>
    <property type="evidence" value="ECO:0007669"/>
    <property type="project" value="InterPro"/>
</dbReference>
<feature type="repeat" description="ANK" evidence="3">
    <location>
        <begin position="199"/>
        <end position="231"/>
    </location>
</feature>
<dbReference type="Gene3D" id="1.20.5.170">
    <property type="match status" value="1"/>
</dbReference>